<dbReference type="KEGG" id="rgu:A4W93_22935"/>
<accession>A0A1W6LE38</accession>
<evidence type="ECO:0000313" key="1">
    <source>
        <dbReference type="EMBL" id="ARN22535.1"/>
    </source>
</evidence>
<evidence type="ECO:0000313" key="2">
    <source>
        <dbReference type="Proteomes" id="UP000193427"/>
    </source>
</evidence>
<dbReference type="OrthoDB" id="5933966at2"/>
<organism evidence="1 2">
    <name type="scientific">Piscinibacter gummiphilus</name>
    <dbReference type="NCBI Taxonomy" id="946333"/>
    <lineage>
        <taxon>Bacteria</taxon>
        <taxon>Pseudomonadati</taxon>
        <taxon>Pseudomonadota</taxon>
        <taxon>Betaproteobacteria</taxon>
        <taxon>Burkholderiales</taxon>
        <taxon>Sphaerotilaceae</taxon>
        <taxon>Piscinibacter</taxon>
    </lineage>
</organism>
<gene>
    <name evidence="1" type="ORF">A4W93_22935</name>
</gene>
<dbReference type="EMBL" id="CP015118">
    <property type="protein sequence ID" value="ARN22535.1"/>
    <property type="molecule type" value="Genomic_DNA"/>
</dbReference>
<dbReference type="Proteomes" id="UP000193427">
    <property type="component" value="Chromosome"/>
</dbReference>
<protein>
    <submittedName>
        <fullName evidence="1">Uncharacterized protein</fullName>
    </submittedName>
</protein>
<name>A0A1W6LE38_9BURK</name>
<reference evidence="1 2" key="1">
    <citation type="submission" date="2016-04" db="EMBL/GenBank/DDBJ databases">
        <title>Complete genome sequence of natural rubber-degrading, novel Gram-negative bacterium, Rhizobacter gummiphilus strain NS21.</title>
        <authorList>
            <person name="Tabata M."/>
            <person name="Kasai D."/>
            <person name="Fukuda M."/>
        </authorList>
    </citation>
    <scope>NUCLEOTIDE SEQUENCE [LARGE SCALE GENOMIC DNA]</scope>
    <source>
        <strain evidence="1 2">NS21</strain>
    </source>
</reference>
<sequence length="212" mass="23097">MDGDHLTLNNTVWGFVEVGRGDDLRRRCAPAQAKFVVVREVNGSLTVRFLKFDPALAGLCPADQIVATHTLYRIQRTELAVHDFKRTGFAFGALVVPFKFRLGDNELVTSSTIAPYVGWRMGFLQSTGLTFTPVLSAGLALVPVADPQTSKTETKSALSLSAGLVLGSSKNDQFQAGVLFGKDFANQSDREKDPGVKKPWVSVYIGYNMSSH</sequence>
<proteinExistence type="predicted"/>
<dbReference type="AlphaFoldDB" id="A0A1W6LE38"/>
<keyword evidence="2" id="KW-1185">Reference proteome</keyword>